<dbReference type="VEuPathDB" id="VectorBase:GAUT009984"/>
<proteinExistence type="predicted"/>
<dbReference type="Proteomes" id="UP000078200">
    <property type="component" value="Unassembled WGS sequence"/>
</dbReference>
<feature type="transmembrane region" description="Helical" evidence="2">
    <location>
        <begin position="12"/>
        <end position="31"/>
    </location>
</feature>
<keyword evidence="2" id="KW-1133">Transmembrane helix</keyword>
<sequence>MVFGVERQRLIAGCVCFAIMLVGTSIILYNYRIRLYTIQVEHLRSEVGDVERMKTRLHDLLTKKKIEETNYRRLIKNKDKEREKLENTVNDLEAKLSRLNEQKKILDLNELGNVTIVETSTELQNIFWTTATVYCEVYAIQLE</sequence>
<evidence type="ECO:0000313" key="4">
    <source>
        <dbReference type="Proteomes" id="UP000078200"/>
    </source>
</evidence>
<name>A0A1A9UN17_GLOAU</name>
<accession>A0A1A9UN17</accession>
<keyword evidence="4" id="KW-1185">Reference proteome</keyword>
<evidence type="ECO:0000256" key="1">
    <source>
        <dbReference type="SAM" id="Coils"/>
    </source>
</evidence>
<keyword evidence="1" id="KW-0175">Coiled coil</keyword>
<evidence type="ECO:0000313" key="3">
    <source>
        <dbReference type="EnsemblMetazoa" id="GAUT009984-PA"/>
    </source>
</evidence>
<keyword evidence="2" id="KW-0472">Membrane</keyword>
<keyword evidence="2" id="KW-0812">Transmembrane</keyword>
<evidence type="ECO:0000256" key="2">
    <source>
        <dbReference type="SAM" id="Phobius"/>
    </source>
</evidence>
<dbReference type="AlphaFoldDB" id="A0A1A9UN17"/>
<protein>
    <submittedName>
        <fullName evidence="3">Uncharacterized protein</fullName>
    </submittedName>
</protein>
<feature type="coiled-coil region" evidence="1">
    <location>
        <begin position="64"/>
        <end position="109"/>
    </location>
</feature>
<organism evidence="3 4">
    <name type="scientific">Glossina austeni</name>
    <name type="common">Savannah tsetse fly</name>
    <dbReference type="NCBI Taxonomy" id="7395"/>
    <lineage>
        <taxon>Eukaryota</taxon>
        <taxon>Metazoa</taxon>
        <taxon>Ecdysozoa</taxon>
        <taxon>Arthropoda</taxon>
        <taxon>Hexapoda</taxon>
        <taxon>Insecta</taxon>
        <taxon>Pterygota</taxon>
        <taxon>Neoptera</taxon>
        <taxon>Endopterygota</taxon>
        <taxon>Diptera</taxon>
        <taxon>Brachycera</taxon>
        <taxon>Muscomorpha</taxon>
        <taxon>Hippoboscoidea</taxon>
        <taxon>Glossinidae</taxon>
        <taxon>Glossina</taxon>
    </lineage>
</organism>
<dbReference type="EnsemblMetazoa" id="GAUT009984-RA">
    <property type="protein sequence ID" value="GAUT009984-PA"/>
    <property type="gene ID" value="GAUT009984"/>
</dbReference>
<reference evidence="3" key="1">
    <citation type="submission" date="2020-05" db="UniProtKB">
        <authorList>
            <consortium name="EnsemblMetazoa"/>
        </authorList>
    </citation>
    <scope>IDENTIFICATION</scope>
    <source>
        <strain evidence="3">TTRI</strain>
    </source>
</reference>